<dbReference type="EMBL" id="MCBR01004081">
    <property type="protein sequence ID" value="RKF79989.1"/>
    <property type="molecule type" value="Genomic_DNA"/>
</dbReference>
<dbReference type="Pfam" id="PF03059">
    <property type="entry name" value="NAS"/>
    <property type="match status" value="1"/>
</dbReference>
<dbReference type="InterPro" id="IPR004298">
    <property type="entry name" value="Nicotian_synth"/>
</dbReference>
<reference evidence="4 5" key="1">
    <citation type="journal article" date="2018" name="BMC Genomics">
        <title>Comparative genome analyses reveal sequence features reflecting distinct modes of host-adaptation between dicot and monocot powdery mildew.</title>
        <authorList>
            <person name="Wu Y."/>
            <person name="Ma X."/>
            <person name="Pan Z."/>
            <person name="Kale S.D."/>
            <person name="Song Y."/>
            <person name="King H."/>
            <person name="Zhang Q."/>
            <person name="Presley C."/>
            <person name="Deng X."/>
            <person name="Wei C.I."/>
            <person name="Xiao S."/>
        </authorList>
    </citation>
    <scope>NUCLEOTIDE SEQUENCE [LARGE SCALE GENOMIC DNA]</scope>
    <source>
        <strain evidence="4">UCSC1</strain>
    </source>
</reference>
<sequence length="310" mass="34627">MSEPTTHHSQILALKWCGSSSVREEEEKTSFLIRKVLYIFSQLAARDDLKPCDEVNELYSSLVSICTQPVSEEFSKAILEDPEIFRILHRLREICSEIEFHAESYWSVKAAGTDESTEQEVYARIQNIPNLDVNSSLVNTELTAMRKVEQKQIKKIAIIGSGPLPLTGLGLVGIFSEEPTNIQTMNIDRDSDAIEVSKKLCKRLGSKTKGMDFLCAQAGSDLDLAEYDAVYLAILVGSTQQEKEILLKNVASKMRPGAMLVIRGTTKLKSLMYSVFDPTTDSVSKILDVELVVHPRDHYIVDSVIIGRVK</sequence>
<keyword evidence="2" id="KW-0808">Transferase</keyword>
<dbReference type="AlphaFoldDB" id="A0A420IZK6"/>
<organism evidence="4 5">
    <name type="scientific">Golovinomyces cichoracearum</name>
    <dbReference type="NCBI Taxonomy" id="62708"/>
    <lineage>
        <taxon>Eukaryota</taxon>
        <taxon>Fungi</taxon>
        <taxon>Dikarya</taxon>
        <taxon>Ascomycota</taxon>
        <taxon>Pezizomycotina</taxon>
        <taxon>Leotiomycetes</taxon>
        <taxon>Erysiphales</taxon>
        <taxon>Erysiphaceae</taxon>
        <taxon>Golovinomyces</taxon>
    </lineage>
</organism>
<keyword evidence="3" id="KW-0949">S-adenosyl-L-methionine</keyword>
<evidence type="ECO:0000256" key="3">
    <source>
        <dbReference type="ARBA" id="ARBA00022691"/>
    </source>
</evidence>
<proteinExistence type="inferred from homology"/>
<evidence type="ECO:0000313" key="5">
    <source>
        <dbReference type="Proteomes" id="UP000285405"/>
    </source>
</evidence>
<comment type="similarity">
    <text evidence="1">Belongs to the nicotianamine synthase (NAS)-like family.</text>
</comment>
<dbReference type="GO" id="GO:0030410">
    <property type="term" value="F:nicotianamine synthase activity"/>
    <property type="evidence" value="ECO:0007669"/>
    <property type="project" value="InterPro"/>
</dbReference>
<accession>A0A420IZK6</accession>
<dbReference type="OrthoDB" id="1858069at2759"/>
<dbReference type="PANTHER" id="PTHR32266">
    <property type="entry name" value="NICOTIANAMINE SYNTHASE 3"/>
    <property type="match status" value="1"/>
</dbReference>
<dbReference type="Proteomes" id="UP000285405">
    <property type="component" value="Unassembled WGS sequence"/>
</dbReference>
<evidence type="ECO:0000256" key="2">
    <source>
        <dbReference type="ARBA" id="ARBA00022679"/>
    </source>
</evidence>
<evidence type="ECO:0000313" key="4">
    <source>
        <dbReference type="EMBL" id="RKF79989.1"/>
    </source>
</evidence>
<name>A0A420IZK6_9PEZI</name>
<gene>
    <name evidence="4" type="ORF">GcC1_040037</name>
</gene>
<evidence type="ECO:0000256" key="1">
    <source>
        <dbReference type="ARBA" id="ARBA00007009"/>
    </source>
</evidence>
<dbReference type="GO" id="GO:0030418">
    <property type="term" value="P:nicotianamine biosynthetic process"/>
    <property type="evidence" value="ECO:0007669"/>
    <property type="project" value="InterPro"/>
</dbReference>
<dbReference type="InterPro" id="IPR029063">
    <property type="entry name" value="SAM-dependent_MTases_sf"/>
</dbReference>
<dbReference type="SUPFAM" id="SSF53335">
    <property type="entry name" value="S-adenosyl-L-methionine-dependent methyltransferases"/>
    <property type="match status" value="1"/>
</dbReference>
<dbReference type="PROSITE" id="PS51142">
    <property type="entry name" value="NAS"/>
    <property type="match status" value="1"/>
</dbReference>
<comment type="caution">
    <text evidence="4">The sequence shown here is derived from an EMBL/GenBank/DDBJ whole genome shotgun (WGS) entry which is preliminary data.</text>
</comment>
<protein>
    <submittedName>
        <fullName evidence="4">Nicotianamine synthase 9</fullName>
    </submittedName>
</protein>
<dbReference type="Gene3D" id="3.40.50.150">
    <property type="entry name" value="Vaccinia Virus protein VP39"/>
    <property type="match status" value="1"/>
</dbReference>
<dbReference type="PANTHER" id="PTHR32266:SF12">
    <property type="entry name" value="NICOTIANAMINE SYNTHASE 3"/>
    <property type="match status" value="1"/>
</dbReference>